<dbReference type="InterPro" id="IPR034804">
    <property type="entry name" value="SQR/QFR_C/D"/>
</dbReference>
<dbReference type="NCBIfam" id="TIGR02046">
    <property type="entry name" value="sdhC_b558_fam"/>
    <property type="match status" value="1"/>
</dbReference>
<keyword evidence="1" id="KW-0812">Transmembrane</keyword>
<keyword evidence="1" id="KW-1133">Transmembrane helix</keyword>
<proteinExistence type="predicted"/>
<dbReference type="OrthoDB" id="9802842at2"/>
<organism evidence="2 3">
    <name type="scientific">Zunongwangia mangrovi</name>
    <dbReference type="NCBI Taxonomy" id="1334022"/>
    <lineage>
        <taxon>Bacteria</taxon>
        <taxon>Pseudomonadati</taxon>
        <taxon>Bacteroidota</taxon>
        <taxon>Flavobacteriia</taxon>
        <taxon>Flavobacteriales</taxon>
        <taxon>Flavobacteriaceae</taxon>
        <taxon>Zunongwangia</taxon>
    </lineage>
</organism>
<feature type="transmembrane region" description="Helical" evidence="1">
    <location>
        <begin position="106"/>
        <end position="125"/>
    </location>
</feature>
<accession>A0A1I1E510</accession>
<dbReference type="Proteomes" id="UP000199438">
    <property type="component" value="Unassembled WGS sequence"/>
</dbReference>
<gene>
    <name evidence="2" type="ORF">SAMN04487907_101692</name>
</gene>
<dbReference type="RefSeq" id="WP_092539969.1">
    <property type="nucleotide sequence ID" value="NZ_FOKV01000001.1"/>
</dbReference>
<feature type="transmembrane region" description="Helical" evidence="1">
    <location>
        <begin position="158"/>
        <end position="176"/>
    </location>
</feature>
<dbReference type="InterPro" id="IPR011138">
    <property type="entry name" value="Cytochrome_b-558"/>
</dbReference>
<keyword evidence="3" id="KW-1185">Reference proteome</keyword>
<protein>
    <submittedName>
        <fullName evidence="2">Succinate dehydrogenase / fumarate reductase cytochrome b subunit</fullName>
    </submittedName>
</protein>
<dbReference type="AlphaFoldDB" id="A0A1I1E510"/>
<feature type="transmembrane region" description="Helical" evidence="1">
    <location>
        <begin position="55"/>
        <end position="78"/>
    </location>
</feature>
<dbReference type="STRING" id="1334022.SAMN04487907_101692"/>
<dbReference type="GO" id="GO:0016020">
    <property type="term" value="C:membrane"/>
    <property type="evidence" value="ECO:0007669"/>
    <property type="project" value="InterPro"/>
</dbReference>
<evidence type="ECO:0000313" key="3">
    <source>
        <dbReference type="Proteomes" id="UP000199438"/>
    </source>
</evidence>
<evidence type="ECO:0000313" key="2">
    <source>
        <dbReference type="EMBL" id="SFB80010.1"/>
    </source>
</evidence>
<dbReference type="EMBL" id="FOKV01000001">
    <property type="protein sequence ID" value="SFB80010.1"/>
    <property type="molecule type" value="Genomic_DNA"/>
</dbReference>
<feature type="transmembrane region" description="Helical" evidence="1">
    <location>
        <begin position="197"/>
        <end position="217"/>
    </location>
</feature>
<dbReference type="CDD" id="cd03498">
    <property type="entry name" value="SQR_TypeB_2_TM"/>
    <property type="match status" value="1"/>
</dbReference>
<sequence length="220" mass="24929">MGGFLKSSIAKKVAMALSGLFLVLFLLQHFTINLTSVISEDLFNELSHFMGTNFLVQAILQPVLIFGVIFHFVMGFVLEAKNRGARNIKYVKYNGSANSSWMSRNMIYSGLVVLAFLALHFYDFWVPEIVHKYVESHPEDASRYYGELVAKFQDPIRVAAYCLSFVFLSLHLLHGFSSSFQSMGWNNKYAKGVRGITVAYAIIIPLGFIFIALFHYINNL</sequence>
<keyword evidence="1" id="KW-0472">Membrane</keyword>
<evidence type="ECO:0000256" key="1">
    <source>
        <dbReference type="SAM" id="Phobius"/>
    </source>
</evidence>
<reference evidence="3" key="1">
    <citation type="submission" date="2016-10" db="EMBL/GenBank/DDBJ databases">
        <authorList>
            <person name="Varghese N."/>
            <person name="Submissions S."/>
        </authorList>
    </citation>
    <scope>NUCLEOTIDE SEQUENCE [LARGE SCALE GENOMIC DNA]</scope>
    <source>
        <strain evidence="3">DSM 24499</strain>
    </source>
</reference>
<dbReference type="SUPFAM" id="SSF81343">
    <property type="entry name" value="Fumarate reductase respiratory complex transmembrane subunits"/>
    <property type="match status" value="1"/>
</dbReference>
<name>A0A1I1E510_9FLAO</name>
<dbReference type="Gene3D" id="1.20.1300.10">
    <property type="entry name" value="Fumarate reductase/succinate dehydrogenase, transmembrane subunit"/>
    <property type="match status" value="1"/>
</dbReference>